<dbReference type="InterPro" id="IPR007831">
    <property type="entry name" value="T2SS_GspE_N"/>
</dbReference>
<dbReference type="CDD" id="cd01129">
    <property type="entry name" value="PulE-GspE-like"/>
    <property type="match status" value="1"/>
</dbReference>
<dbReference type="InterPro" id="IPR003593">
    <property type="entry name" value="AAA+_ATPase"/>
</dbReference>
<evidence type="ECO:0000256" key="1">
    <source>
        <dbReference type="ARBA" id="ARBA00022741"/>
    </source>
</evidence>
<reference evidence="4 5" key="1">
    <citation type="journal article" date="2020" name="J Geophys Res Biogeosci">
        <title>Magnetotaxis as an Adaptation to Enable Bacterial Shuttling of Microbial Sulfur and Sulfur Cycling Across Aquatic Oxic#Anoxic Interfaces.</title>
        <authorList>
            <person name="Li J."/>
            <person name="Liu P."/>
            <person name="Wang J."/>
            <person name="Roberts A.P."/>
            <person name="Pan Y."/>
        </authorList>
    </citation>
    <scope>NUCLEOTIDE SEQUENCE [LARGE SCALE GENOMIC DNA]</scope>
    <source>
        <strain evidence="4 5">MYR-1_YQ</strain>
    </source>
</reference>
<organism evidence="4 5">
    <name type="scientific">Candidatus Magnetobacterium casense</name>
    <dbReference type="NCBI Taxonomy" id="1455061"/>
    <lineage>
        <taxon>Bacteria</taxon>
        <taxon>Pseudomonadati</taxon>
        <taxon>Nitrospirota</taxon>
        <taxon>Thermodesulfovibrionia</taxon>
        <taxon>Thermodesulfovibrionales</taxon>
        <taxon>Candidatus Magnetobacteriaceae</taxon>
        <taxon>Candidatus Magnetobacterium</taxon>
    </lineage>
</organism>
<comment type="caution">
    <text evidence="4">The sequence shown here is derived from an EMBL/GenBank/DDBJ whole genome shotgun (WGS) entry which is preliminary data.</text>
</comment>
<sequence length="885" mass="96920">MLACSAQLGIPYKELKDVEANQDALQFIPQGLAQLHLIVPLTIIRRVLVVSMADPLDINAINAIAIATGMIMKIVISTTTEIKEAINRFYNVECSQCLGEIPVTLSMANAIETKLSPSGKKVMLGDVLLAAGLLEPANLEHALELQREKKKRLGDILVEEGLIKDVDIARAVSAQLGLPFVEMDDYNCQPEALKLVPEKLAIKFLTLPLSVEGNILYVATSDPLDREVIDTLTFASGKNIRVKVSTATDIRKGIIQFYQKKPVKRLGNILIDAGLVTEQQISEALSDKQSCTKKLGELLTEKGIVSERDICKSFSTQLGIPFTDLTAVTSDIKAIELIAESVAQTNMLIPLKLDNRDLTIVMANPLDIAIIKEIGRITGKQITVTVSTPSMIRDAIMRYYQYNSPLRDIDVSADKTGLDADIYQTSDDLINDSNSPPIIRIVDKILLQAVRMKASDIHIEPKQKTLDIRYRVDGMLRSVNQLPAHVQRAVSSRLKIMSALDIAERRIPQDGRIKIKIDGKEVDLRVNTLPSQYGEKIVMRLLDSSSAILNVKDIGLTDRDAARLNGALSVPNGIVLVTGPTGSGKSSTLYAIINAVKEPTINIMTLEDPIEYNVDGINQIAITERMTFAHGLRAAMRQDPDIILVGEMRDAETANIAVQASITGHLVLSTLHTNSAVGAIARLVNMGVKPFMLASALRGIIAQRLVRKICTKCSKSYTPSSEELLKMGLNGNAKSQSFKFSRGSGCSNCGKTGYKGRMGIFEILTLNHKVRTLIVKEAPEQEIEKAAVEGGMSFIRDDAIYKVKNGLTTIDEVVRSIHMGDAEQDDDGMGYPCTKCGNILYPDYVLCPFCGSLREDRCTVCGKQRLPGWHFCPYCTRGFAEVATA</sequence>
<dbReference type="RefSeq" id="WP_218252278.1">
    <property type="nucleotide sequence ID" value="NZ_JABXWD010000132.1"/>
</dbReference>
<dbReference type="SMART" id="SM00382">
    <property type="entry name" value="AAA"/>
    <property type="match status" value="1"/>
</dbReference>
<keyword evidence="5" id="KW-1185">Reference proteome</keyword>
<feature type="domain" description="Bacterial type II secretion system protein E" evidence="3">
    <location>
        <begin position="636"/>
        <end position="650"/>
    </location>
</feature>
<dbReference type="Pfam" id="PF12773">
    <property type="entry name" value="DZR"/>
    <property type="match status" value="1"/>
</dbReference>
<dbReference type="Proteomes" id="UP001196980">
    <property type="component" value="Unassembled WGS sequence"/>
</dbReference>
<dbReference type="InterPro" id="IPR001482">
    <property type="entry name" value="T2SS/T4SS_dom"/>
</dbReference>
<proteinExistence type="predicted"/>
<accession>A0ABS6RZT0</accession>
<dbReference type="PANTHER" id="PTHR30258">
    <property type="entry name" value="TYPE II SECRETION SYSTEM PROTEIN GSPE-RELATED"/>
    <property type="match status" value="1"/>
</dbReference>
<dbReference type="Pfam" id="PF00437">
    <property type="entry name" value="T2SSE"/>
    <property type="match status" value="1"/>
</dbReference>
<dbReference type="PANTHER" id="PTHR30258:SF1">
    <property type="entry name" value="PROTEIN TRANSPORT PROTEIN HOFB HOMOLOG"/>
    <property type="match status" value="1"/>
</dbReference>
<evidence type="ECO:0000313" key="4">
    <source>
        <dbReference type="EMBL" id="MBV6341648.1"/>
    </source>
</evidence>
<dbReference type="EMBL" id="JABXWD010000132">
    <property type="protein sequence ID" value="MBV6341648.1"/>
    <property type="molecule type" value="Genomic_DNA"/>
</dbReference>
<keyword evidence="1" id="KW-0547">Nucleotide-binding</keyword>
<name>A0ABS6RZT0_9BACT</name>
<evidence type="ECO:0000259" key="3">
    <source>
        <dbReference type="PROSITE" id="PS00662"/>
    </source>
</evidence>
<keyword evidence="2" id="KW-0067">ATP-binding</keyword>
<protein>
    <submittedName>
        <fullName evidence="4">Flp pilus assembly complex ATPase component TadA</fullName>
    </submittedName>
</protein>
<dbReference type="Pfam" id="PF05157">
    <property type="entry name" value="MshEN"/>
    <property type="match status" value="3"/>
</dbReference>
<dbReference type="PROSITE" id="PS00662">
    <property type="entry name" value="T2SP_E"/>
    <property type="match status" value="1"/>
</dbReference>
<evidence type="ECO:0000256" key="2">
    <source>
        <dbReference type="ARBA" id="ARBA00022840"/>
    </source>
</evidence>
<evidence type="ECO:0000313" key="5">
    <source>
        <dbReference type="Proteomes" id="UP001196980"/>
    </source>
</evidence>
<gene>
    <name evidence="4" type="primary">tadA</name>
    <name evidence="4" type="ORF">HWQ67_08625</name>
</gene>
<dbReference type="InterPro" id="IPR025874">
    <property type="entry name" value="DZR"/>
</dbReference>